<keyword evidence="1" id="KW-1133">Transmembrane helix</keyword>
<keyword evidence="3" id="KW-1185">Reference proteome</keyword>
<keyword evidence="1" id="KW-0472">Membrane</keyword>
<dbReference type="Proteomes" id="UP001328733">
    <property type="component" value="Unassembled WGS sequence"/>
</dbReference>
<reference evidence="2 3" key="1">
    <citation type="submission" date="2024-01" db="EMBL/GenBank/DDBJ databases">
        <title>Genomic insights into the taxonomy and metabolism of the cyanobacterium Pannus brasiliensis CCIBt3594.</title>
        <authorList>
            <person name="Machado M."/>
            <person name="Botero N.B."/>
            <person name="Andreote A.P.D."/>
            <person name="Feitosa A.M.T."/>
            <person name="Popin R."/>
            <person name="Sivonen K."/>
            <person name="Fiore M.F."/>
        </authorList>
    </citation>
    <scope>NUCLEOTIDE SEQUENCE [LARGE SCALE GENOMIC DNA]</scope>
    <source>
        <strain evidence="2 3">CCIBt3594</strain>
    </source>
</reference>
<dbReference type="AlphaFoldDB" id="A0AAW9QZF7"/>
<dbReference type="PANTHER" id="PTHR36738">
    <property type="entry name" value="EXPRESSED PROTEIN"/>
    <property type="match status" value="1"/>
</dbReference>
<evidence type="ECO:0000313" key="2">
    <source>
        <dbReference type="EMBL" id="MEG3438449.1"/>
    </source>
</evidence>
<dbReference type="Gene3D" id="1.20.120.1770">
    <property type="match status" value="1"/>
</dbReference>
<evidence type="ECO:0000256" key="1">
    <source>
        <dbReference type="SAM" id="Phobius"/>
    </source>
</evidence>
<dbReference type="EMBL" id="JBAFSM010000029">
    <property type="protein sequence ID" value="MEG3438449.1"/>
    <property type="molecule type" value="Genomic_DNA"/>
</dbReference>
<name>A0AAW9QZF7_9CHRO</name>
<gene>
    <name evidence="2" type="ORF">V0288_15060</name>
</gene>
<sequence length="161" mass="17534">MGQGLSEALEPIAAWFRSLGTPEPIVHWGHPVMMGIVVLVMGSYTAYAGWQGRLSKDGEVAAKNRADHRKLAPWLFLFISMGYTGGVLSLVMQRHPILESPHFWTGTAAIAILAFNGLLSFTAFGGEKKELFRTIHAYVGTIAMILLLVHGIFGLQLGLSL</sequence>
<feature type="transmembrane region" description="Helical" evidence="1">
    <location>
        <begin position="28"/>
        <end position="50"/>
    </location>
</feature>
<dbReference type="GO" id="GO:0016020">
    <property type="term" value="C:membrane"/>
    <property type="evidence" value="ECO:0007669"/>
    <property type="project" value="TreeGrafter"/>
</dbReference>
<dbReference type="RefSeq" id="WP_332865931.1">
    <property type="nucleotide sequence ID" value="NZ_JBAFSM010000029.1"/>
</dbReference>
<dbReference type="InterPro" id="IPR025067">
    <property type="entry name" value="DUF4079"/>
</dbReference>
<organism evidence="2 3">
    <name type="scientific">Pannus brasiliensis CCIBt3594</name>
    <dbReference type="NCBI Taxonomy" id="1427578"/>
    <lineage>
        <taxon>Bacteria</taxon>
        <taxon>Bacillati</taxon>
        <taxon>Cyanobacteriota</taxon>
        <taxon>Cyanophyceae</taxon>
        <taxon>Oscillatoriophycideae</taxon>
        <taxon>Chroococcales</taxon>
        <taxon>Microcystaceae</taxon>
        <taxon>Pannus</taxon>
    </lineage>
</organism>
<comment type="caution">
    <text evidence="2">The sequence shown here is derived from an EMBL/GenBank/DDBJ whole genome shotgun (WGS) entry which is preliminary data.</text>
</comment>
<accession>A0AAW9QZF7</accession>
<proteinExistence type="predicted"/>
<protein>
    <submittedName>
        <fullName evidence="2">DUF4079 domain-containing protein</fullName>
    </submittedName>
</protein>
<feature type="transmembrane region" description="Helical" evidence="1">
    <location>
        <begin position="103"/>
        <end position="125"/>
    </location>
</feature>
<dbReference type="Pfam" id="PF13301">
    <property type="entry name" value="DUF4079"/>
    <property type="match status" value="1"/>
</dbReference>
<dbReference type="PANTHER" id="PTHR36738:SF1">
    <property type="entry name" value="EXPRESSED PROTEIN"/>
    <property type="match status" value="1"/>
</dbReference>
<evidence type="ECO:0000313" key="3">
    <source>
        <dbReference type="Proteomes" id="UP001328733"/>
    </source>
</evidence>
<feature type="transmembrane region" description="Helical" evidence="1">
    <location>
        <begin position="71"/>
        <end position="91"/>
    </location>
</feature>
<keyword evidence="1" id="KW-0812">Transmembrane</keyword>
<feature type="transmembrane region" description="Helical" evidence="1">
    <location>
        <begin position="137"/>
        <end position="159"/>
    </location>
</feature>